<keyword evidence="1" id="KW-0479">Metal-binding</keyword>
<keyword evidence="1" id="KW-0863">Zinc-finger</keyword>
<dbReference type="GO" id="GO:0008270">
    <property type="term" value="F:zinc ion binding"/>
    <property type="evidence" value="ECO:0007669"/>
    <property type="project" value="UniProtKB-UniRule"/>
</dbReference>
<name>A0A5N6Q2T6_9ASTR</name>
<organism evidence="2 3">
    <name type="scientific">Mikania micrantha</name>
    <name type="common">bitter vine</name>
    <dbReference type="NCBI Taxonomy" id="192012"/>
    <lineage>
        <taxon>Eukaryota</taxon>
        <taxon>Viridiplantae</taxon>
        <taxon>Streptophyta</taxon>
        <taxon>Embryophyta</taxon>
        <taxon>Tracheophyta</taxon>
        <taxon>Spermatophyta</taxon>
        <taxon>Magnoliopsida</taxon>
        <taxon>eudicotyledons</taxon>
        <taxon>Gunneridae</taxon>
        <taxon>Pentapetalae</taxon>
        <taxon>asterids</taxon>
        <taxon>campanulids</taxon>
        <taxon>Asterales</taxon>
        <taxon>Asteraceae</taxon>
        <taxon>Asteroideae</taxon>
        <taxon>Heliantheae alliance</taxon>
        <taxon>Eupatorieae</taxon>
        <taxon>Mikania</taxon>
    </lineage>
</organism>
<sequence length="220" mass="24960">MGGGDHNVSDVLEDHGSVQVDDVVVGQDFGHGGVHDRDDDDLDDNEDLWVPAYFHDTPMSCLMKTTSRCESSNALFKVNSTAANTLVQFMMCFDTTIDNQRYNQRILEFQTSNSRPDLRCGLDIEAHESEIYTHSVFKDVQKEIFKGMMNCFISNVDVIVQSKVFTISHMDHNMDFVNEFKGERAIEKSKKNPRLCRSCNQLTFHDSRNCKLRSDNGSSG</sequence>
<dbReference type="GO" id="GO:0006355">
    <property type="term" value="P:regulation of DNA-templated transcription"/>
    <property type="evidence" value="ECO:0007669"/>
    <property type="project" value="UniProtKB-UniRule"/>
</dbReference>
<keyword evidence="1" id="KW-0862">Zinc</keyword>
<dbReference type="PANTHER" id="PTHR31669">
    <property type="entry name" value="PROTEIN FAR1-RELATED SEQUENCE 10-RELATED"/>
    <property type="match status" value="1"/>
</dbReference>
<dbReference type="EMBL" id="SZYD01000001">
    <property type="protein sequence ID" value="KAD7477980.1"/>
    <property type="molecule type" value="Genomic_DNA"/>
</dbReference>
<dbReference type="PANTHER" id="PTHR31669:SF306">
    <property type="entry name" value="PROTEIN FAR1-RELATED SEQUENCE"/>
    <property type="match status" value="1"/>
</dbReference>
<gene>
    <name evidence="2" type="ORF">E3N88_01116</name>
</gene>
<comment type="function">
    <text evidence="1">Putative transcription activator involved in regulating light control of development.</text>
</comment>
<comment type="caution">
    <text evidence="2">The sequence shown here is derived from an EMBL/GenBank/DDBJ whole genome shotgun (WGS) entry which is preliminary data.</text>
</comment>
<keyword evidence="1" id="KW-0539">Nucleus</keyword>
<dbReference type="Proteomes" id="UP000326396">
    <property type="component" value="Linkage Group LG1"/>
</dbReference>
<comment type="similarity">
    <text evidence="1">Belongs to the FHY3/FAR1 family.</text>
</comment>
<proteinExistence type="inferred from homology"/>
<evidence type="ECO:0000256" key="1">
    <source>
        <dbReference type="RuleBase" id="RU367018"/>
    </source>
</evidence>
<evidence type="ECO:0000313" key="2">
    <source>
        <dbReference type="EMBL" id="KAD7477980.1"/>
    </source>
</evidence>
<dbReference type="InterPro" id="IPR031052">
    <property type="entry name" value="FHY3/FAR1"/>
</dbReference>
<keyword evidence="3" id="KW-1185">Reference proteome</keyword>
<evidence type="ECO:0000313" key="3">
    <source>
        <dbReference type="Proteomes" id="UP000326396"/>
    </source>
</evidence>
<accession>A0A5N6Q2T6</accession>
<dbReference type="AlphaFoldDB" id="A0A5N6Q2T6"/>
<reference evidence="2 3" key="1">
    <citation type="submission" date="2019-05" db="EMBL/GenBank/DDBJ databases">
        <title>Mikania micrantha, genome provides insights into the molecular mechanism of rapid growth.</title>
        <authorList>
            <person name="Liu B."/>
        </authorList>
    </citation>
    <scope>NUCLEOTIDE SEQUENCE [LARGE SCALE GENOMIC DNA]</scope>
    <source>
        <strain evidence="2">NLD-2019</strain>
        <tissue evidence="2">Leaf</tissue>
    </source>
</reference>
<dbReference type="GO" id="GO:0005634">
    <property type="term" value="C:nucleus"/>
    <property type="evidence" value="ECO:0007669"/>
    <property type="project" value="UniProtKB-SubCell"/>
</dbReference>
<protein>
    <recommendedName>
        <fullName evidence="1">Protein FAR1-RELATED SEQUENCE</fullName>
    </recommendedName>
</protein>
<dbReference type="OrthoDB" id="1746270at2759"/>
<comment type="subcellular location">
    <subcellularLocation>
        <location evidence="1">Nucleus</location>
    </subcellularLocation>
</comment>